<evidence type="ECO:0000313" key="2">
    <source>
        <dbReference type="Proteomes" id="UP001356170"/>
    </source>
</evidence>
<dbReference type="Proteomes" id="UP001356170">
    <property type="component" value="Unassembled WGS sequence"/>
</dbReference>
<reference evidence="1 2" key="1">
    <citation type="submission" date="2024-01" db="EMBL/GenBank/DDBJ databases">
        <title>Novel species of the genus Luteimonas isolated from rivers.</title>
        <authorList>
            <person name="Lu H."/>
        </authorList>
    </citation>
    <scope>NUCLEOTIDE SEQUENCE [LARGE SCALE GENOMIC DNA]</scope>
    <source>
        <strain evidence="1 2">FXH3W</strain>
    </source>
</reference>
<organism evidence="1 2">
    <name type="scientific">Aquilutibacter rugosus</name>
    <dbReference type="NCBI Taxonomy" id="3115820"/>
    <lineage>
        <taxon>Bacteria</taxon>
        <taxon>Pseudomonadati</taxon>
        <taxon>Pseudomonadota</taxon>
        <taxon>Gammaproteobacteria</taxon>
        <taxon>Lysobacterales</taxon>
        <taxon>Lysobacteraceae</taxon>
        <taxon>Aquilutibacter</taxon>
    </lineage>
</organism>
<sequence>MTDVRKLLARLNPTTVKFDIGSGGGVPELTAQDIAAALAFVPDGIGRDMMCLIWWPHGAGVTRRGLDEKIAQLLHGELSKRVHAVQDAKLALAFLEGRLGSRFVSHATQMEIRKAKLQIETAKMNCWPLECAEVYATLRNAVIDELMEPNLCRACGGRCDVRDGDLVVTCEQCEGSGIAPVSDRARAHRIGRSQTTYLQNWRGPYEWLHRKLSEAEAEARTLLAKALQ</sequence>
<accession>A0ABU7V2E9</accession>
<dbReference type="InterPro" id="IPR038500">
    <property type="entry name" value="Antitermination_sf"/>
</dbReference>
<dbReference type="Gene3D" id="1.10.274.110">
    <property type="match status" value="1"/>
</dbReference>
<name>A0ABU7V2E9_9GAMM</name>
<comment type="caution">
    <text evidence="1">The sequence shown here is derived from an EMBL/GenBank/DDBJ whole genome shotgun (WGS) entry which is preliminary data.</text>
</comment>
<gene>
    <name evidence="1" type="ORF">V3390_09265</name>
</gene>
<dbReference type="EMBL" id="JAZHBO010000002">
    <property type="protein sequence ID" value="MEF2156408.1"/>
    <property type="molecule type" value="Genomic_DNA"/>
</dbReference>
<protein>
    <submittedName>
        <fullName evidence="1">Uncharacterized protein</fullName>
    </submittedName>
</protein>
<dbReference type="RefSeq" id="WP_331704198.1">
    <property type="nucleotide sequence ID" value="NZ_JAZHBO010000002.1"/>
</dbReference>
<evidence type="ECO:0000313" key="1">
    <source>
        <dbReference type="EMBL" id="MEF2156408.1"/>
    </source>
</evidence>
<proteinExistence type="predicted"/>
<keyword evidence="2" id="KW-1185">Reference proteome</keyword>